<dbReference type="Proteomes" id="UP000500767">
    <property type="component" value="Plasmid unnamed5"/>
</dbReference>
<comment type="similarity">
    <text evidence="1">Belongs to the RutC family.</text>
</comment>
<dbReference type="PANTHER" id="PTHR11803:SF58">
    <property type="entry name" value="PROTEIN HMF1-RELATED"/>
    <property type="match status" value="1"/>
</dbReference>
<name>A0A6M8I1R0_9PROT</name>
<organism evidence="2 3">
    <name type="scientific">Lichenicola cladoniae</name>
    <dbReference type="NCBI Taxonomy" id="1484109"/>
    <lineage>
        <taxon>Bacteria</taxon>
        <taxon>Pseudomonadati</taxon>
        <taxon>Pseudomonadota</taxon>
        <taxon>Alphaproteobacteria</taxon>
        <taxon>Acetobacterales</taxon>
        <taxon>Acetobacteraceae</taxon>
        <taxon>Lichenicola</taxon>
    </lineage>
</organism>
<evidence type="ECO:0000313" key="2">
    <source>
        <dbReference type="EMBL" id="QKE93901.1"/>
    </source>
</evidence>
<evidence type="ECO:0000313" key="3">
    <source>
        <dbReference type="Proteomes" id="UP000500767"/>
    </source>
</evidence>
<dbReference type="Gene3D" id="3.30.1330.40">
    <property type="entry name" value="RutC-like"/>
    <property type="match status" value="1"/>
</dbReference>
<reference evidence="2 3" key="1">
    <citation type="journal article" date="2014" name="World J. Microbiol. Biotechnol.">
        <title>Biodiversity and physiological characteristics of Antarctic and Arctic lichens-associated bacteria.</title>
        <authorList>
            <person name="Lee Y.M."/>
            <person name="Kim E.H."/>
            <person name="Lee H.K."/>
            <person name="Hong S.G."/>
        </authorList>
    </citation>
    <scope>NUCLEOTIDE SEQUENCE [LARGE SCALE GENOMIC DNA]</scope>
    <source>
        <strain evidence="2 3">PAMC 26569</strain>
        <plasmid evidence="2">unnamed5</plasmid>
    </source>
</reference>
<dbReference type="InterPro" id="IPR006175">
    <property type="entry name" value="YjgF/YER057c/UK114"/>
</dbReference>
<dbReference type="PANTHER" id="PTHR11803">
    <property type="entry name" value="2-IMINOBUTANOATE/2-IMINOPROPANOATE DEAMINASE RIDA"/>
    <property type="match status" value="1"/>
</dbReference>
<dbReference type="EMBL" id="CP053712">
    <property type="protein sequence ID" value="QKE93901.1"/>
    <property type="molecule type" value="Genomic_DNA"/>
</dbReference>
<proteinExistence type="inferred from homology"/>
<geneLocation type="plasmid" evidence="2 3">
    <name>unnamed5</name>
</geneLocation>
<dbReference type="CDD" id="cd00448">
    <property type="entry name" value="YjgF_YER057c_UK114_family"/>
    <property type="match status" value="1"/>
</dbReference>
<dbReference type="Pfam" id="PF01042">
    <property type="entry name" value="Ribonuc_L-PSP"/>
    <property type="match status" value="1"/>
</dbReference>
<dbReference type="KEGG" id="lck:HN018_27640"/>
<gene>
    <name evidence="2" type="ORF">HN018_27640</name>
</gene>
<dbReference type="RefSeq" id="WP_171836868.1">
    <property type="nucleotide sequence ID" value="NZ_CP053712.1"/>
</dbReference>
<keyword evidence="2" id="KW-0614">Plasmid</keyword>
<dbReference type="AlphaFoldDB" id="A0A6M8I1R0"/>
<dbReference type="GO" id="GO:0005829">
    <property type="term" value="C:cytosol"/>
    <property type="evidence" value="ECO:0007669"/>
    <property type="project" value="TreeGrafter"/>
</dbReference>
<dbReference type="GO" id="GO:0019239">
    <property type="term" value="F:deaminase activity"/>
    <property type="evidence" value="ECO:0007669"/>
    <property type="project" value="TreeGrafter"/>
</dbReference>
<protein>
    <submittedName>
        <fullName evidence="2">RidA family protein</fullName>
    </submittedName>
</protein>
<sequence>MTLQFDNPAAIAPPQGAYSHSVEVPPGAGLIFLSGQVPTGLDGKAPVTLAEQADLVFANIVAVLAAKSIGPDAIIKLTTFLIEPDTGRSVPQARAKHFATHRPASTIMYVKGLMNPAWKIEVEVIAMARPAAQAHNTIKDKP</sequence>
<evidence type="ECO:0000256" key="1">
    <source>
        <dbReference type="ARBA" id="ARBA00010552"/>
    </source>
</evidence>
<keyword evidence="3" id="KW-1185">Reference proteome</keyword>
<dbReference type="SUPFAM" id="SSF55298">
    <property type="entry name" value="YjgF-like"/>
    <property type="match status" value="1"/>
</dbReference>
<dbReference type="InterPro" id="IPR035959">
    <property type="entry name" value="RutC-like_sf"/>
</dbReference>
<accession>A0A6M8I1R0</accession>